<gene>
    <name evidence="3" type="ORF">C7378_2757</name>
</gene>
<evidence type="ECO:0000256" key="1">
    <source>
        <dbReference type="SAM" id="MobiDB-lite"/>
    </source>
</evidence>
<proteinExistence type="predicted"/>
<dbReference type="RefSeq" id="WP_131997745.1">
    <property type="nucleotide sequence ID" value="NZ_SMGK01000004.1"/>
</dbReference>
<dbReference type="AlphaFoldDB" id="A0A4R1L2H8"/>
<dbReference type="EMBL" id="SMGK01000004">
    <property type="protein sequence ID" value="TCK72124.1"/>
    <property type="molecule type" value="Genomic_DNA"/>
</dbReference>
<dbReference type="InterPro" id="IPR025961">
    <property type="entry name" value="Metal_resist"/>
</dbReference>
<feature type="signal peptide" evidence="2">
    <location>
        <begin position="1"/>
        <end position="31"/>
    </location>
</feature>
<accession>A0A4R1L2H8</accession>
<feature type="chain" id="PRO_5020549461" evidence="2">
    <location>
        <begin position="32"/>
        <end position="187"/>
    </location>
</feature>
<dbReference type="Pfam" id="PF13801">
    <property type="entry name" value="Metal_resist"/>
    <property type="match status" value="1"/>
</dbReference>
<feature type="region of interest" description="Disordered" evidence="1">
    <location>
        <begin position="154"/>
        <end position="187"/>
    </location>
</feature>
<keyword evidence="2" id="KW-0732">Signal</keyword>
<feature type="compositionally biased region" description="Pro residues" evidence="1">
    <location>
        <begin position="176"/>
        <end position="187"/>
    </location>
</feature>
<evidence type="ECO:0000256" key="2">
    <source>
        <dbReference type="SAM" id="SignalP"/>
    </source>
</evidence>
<protein>
    <submittedName>
        <fullName evidence="3">Spy/CpxP family protein refolding chaperone</fullName>
    </submittedName>
</protein>
<organism evidence="3 4">
    <name type="scientific">Acidipila rosea</name>
    <dbReference type="NCBI Taxonomy" id="768535"/>
    <lineage>
        <taxon>Bacteria</taxon>
        <taxon>Pseudomonadati</taxon>
        <taxon>Acidobacteriota</taxon>
        <taxon>Terriglobia</taxon>
        <taxon>Terriglobales</taxon>
        <taxon>Acidobacteriaceae</taxon>
        <taxon>Acidipila</taxon>
    </lineage>
</organism>
<evidence type="ECO:0000313" key="4">
    <source>
        <dbReference type="Proteomes" id="UP000295210"/>
    </source>
</evidence>
<dbReference type="Gene3D" id="1.20.120.1490">
    <property type="match status" value="1"/>
</dbReference>
<sequence length="187" mass="20178">MNVLFSRKTLTAFGLALPLAASSLYAPALMAQMGPGPRGGGPPLDRALAAGRHGRWWDNPATAQQIGITSQQQAKMDSIFQEHRLKLIDMQGALEKQETILEPLLQPSQLDKSKVLSQIDAVADARAALEKANARMLLDLREVLSPEQWQKLQAIAPMPPMRGPDFRHHGPGGPGDGPPPPPAPPQQ</sequence>
<reference evidence="3 4" key="1">
    <citation type="submission" date="2019-03" db="EMBL/GenBank/DDBJ databases">
        <title>Genomic Encyclopedia of Type Strains, Phase IV (KMG-IV): sequencing the most valuable type-strain genomes for metagenomic binning, comparative biology and taxonomic classification.</title>
        <authorList>
            <person name="Goeker M."/>
        </authorList>
    </citation>
    <scope>NUCLEOTIDE SEQUENCE [LARGE SCALE GENOMIC DNA]</scope>
    <source>
        <strain evidence="3 4">DSM 103428</strain>
    </source>
</reference>
<keyword evidence="4" id="KW-1185">Reference proteome</keyword>
<dbReference type="Proteomes" id="UP000295210">
    <property type="component" value="Unassembled WGS sequence"/>
</dbReference>
<comment type="caution">
    <text evidence="3">The sequence shown here is derived from an EMBL/GenBank/DDBJ whole genome shotgun (WGS) entry which is preliminary data.</text>
</comment>
<evidence type="ECO:0000313" key="3">
    <source>
        <dbReference type="EMBL" id="TCK72124.1"/>
    </source>
</evidence>
<dbReference type="OrthoDB" id="122988at2"/>
<name>A0A4R1L2H8_9BACT</name>